<feature type="domain" description="PKD/REJ-like" evidence="8">
    <location>
        <begin position="1782"/>
        <end position="2185"/>
    </location>
</feature>
<evidence type="ECO:0000256" key="7">
    <source>
        <dbReference type="SAM" id="Phobius"/>
    </source>
</evidence>
<sequence>MKETGELCVGSKSHCIPTECKEETSPSPRCKPGESFCDVEDACFKPCRQHTKCPPGKSFCLRTGGCLATRACEGGGGQVCGRGFTFCAERGGCVWGRCPSSAPPVTSCPPGTVSCGFSLEKQQQEAKLVLLKSSTTNHIHPLWNTCHQGEEWCEAAGRCVVAGVVCEDKPTHPPPLPKCPLPQILCVSKGFCVDPKECQDQSNNEELKNTIQCQPGTILCVSKGFCVDPKECQDQSNNEDLKNTIQCQPGTILCVSKGFCVDPKECQDQSNNEELKSTIQCQPGTILCVSKGFCVDPKECQDQSNNEELKKAIQCQPGTVFCTSMDSCQPRELCIGGVTMPDPDSLHICPPNKDDELPSLQCPVGNAEEDTQISFLFTSCLSDRHCPFGFTCCPDQETLHLQCVNASSKTDDTALNMTCSLLDAAEYDTKLKCNSPSECPPTSVCCNGTCRSKKGINSCPLTTLYCPVTKTCVRLGEKCGSVCSPKTVFCSTNNSCVPKEDCITGNEWEAPWTMPYIQRTSLLGSRTEGDGRGDGVPLSDTFSGAPTVSIDSSNVLHEVINMTTWYGSWSYLESNQWTSVEIGSRLIPSNFIRYELNSSSYTFGLDYIILQEIGTNVTRMLVQLVAPESPVVKIVDVVSSIDMVEDSAMKIKLTDIVNFTCDDEHYWMAWQNAVARDLVRTAARGGFLDYRSRTVRLWVNLLQHPELPPDREELEEDSGCGWDDESMGNIRGPYGTRFASRNNNRMSRGHGGVNGQKNNHDKEKRVQNNEDRGTGDNERGLFLQWAQQFNSRYDDMITVKYLNKNYKWRTMNLDRGHNLQIVSCENAQNTWLMLDPSLNVDGSFTLNISVYPVGEDTRSSRNTQNNEPSTFSVTIKVEGINDPPEALAAPIHSEIPTIEYGQTITGIPVSRYLKPYYVDPDGEPFKSMLLLYATGGFIDIQFSVDAGITYDDVVIKTDPFPSELQVAMDHQGIVDLEQEMSKQSCITDLIKNSNDLSSVAEGNKCLQKSKKKLAMKGFKTVVKIDDIEVKGSPWQERKKRAVGDRPEILRQFEGFPGDLLSSFPVVRSLCIPASGLLKFSSSRPSWTLVEGIQNTGLVYTASDANCSDTNPEAAVWLNYTLAEGFREGVEKKHAVDPVSMSILMTDCTGQPFLFEPRTNDACGVCGGDNSSCTDCAGIINGNAIMSCGECVGGGTGKPTDSSCNTSTQTGTNIDSQPLCQEPFIFSCGVCGNSSRKDKCGVCFGNNECVGCDGEVRSGAIIDACGKCLKKDDPIFNDCLVLQYTGDTLDAAVNSMQESNSRAPGRLRRFSVVEVNVIGLKSKYEAESCSLENDDSQISMATRVRYKKRAKKLSASFKTLLSGEVTFKCSFKLKNKKKKPGKGGTERETIVEMKTLEPIMVVDSRALVLESNVAEVETTQNMIVMLTLKDAVPLDHTTCFLVYPEESTDSGKAVKGGRGKTSRTVRLLDTKTEGEKTVLCLVPKNIRPGQAQIGLQVTKAAKVLMQKGLLNLPMLPLTLKAGVPEVVSAFMKSDGEQLVLKFNMNVNSETDCSNIIKWPWKDTSQTPPPVCYYLASILIVELGSNIEINPNTLLTFNDGNGIRRHPGDSTTAPEATGSFPVIQQQSQSAITFRLTGITKACNTSFVNAKVSRIKGIKIKNVQPEWNITFVPGEIKQQEILSVWNSLEKIKDNMVTTPYRRSFLLKVPGSLFLPDIEYLVVAYLKGGNGEKSEPQSMTVTTLPRNESLQVSINGPTSGLADVNYVYSVVVSPCLEPDKEAVKMEYKYIWNLDVPWDATMVTMEGTFITIPGNKLQGGRTYTLSVVVHGVQDASITGSSQLKIDIASQGIKVVTSAEFLQISSVSHLTLDASKSVDLDNRPGSLEYRWSCLTEDDKRCIVNGSRFLEDEILTTESILKVWNGSLVTGQYNFSVKVSKGNVSAMKDVMVDIIEGSCPVIDTKPPTTRVDPNQRIIVPAIITGVESISEFEIQWMSVEESGYLDADLSQIISGEVDIIKGLSAGVEERFDLVLPAPGVVENFVSLVGDGQYKFRVKVTTTQGITCSNDVIIKPNSPPKDGSIQVTPTTGEALITEFMFNTSGWTDELSDMPLSYYFGYDNGETPVGWRGPYIDEEPADIFTLPFGNEGEMTAVVKVCDVHDSCTVKEGPTLTLTLPSQGPTNLLSTLLDNIKEQFNEKVKMALFAFRDQLQTLILMGDQDKATALKTIADSLTLSQVSSVTASLNNEASVKKAEDIMDGVVVMISNTGGSNELLDKVPTLTKLYSEVVLDDPTSLGRIIFPNNNNRRRKREVQQSTSQEEDTQEMTEEVKRVLASYEAVIEEKEGSASTDTNTLDTLLKDLPKYLSGMSKGMSAQDDAPREVQGSMVALKVKRSNLIEESDEPFYFANFKGSSDDSDDSQVIWGSALSEYEEWYCGMKGDEMEKKLCRGACVTTVILKDDYFSTVNNIDPPGKLKTYVAKTTLLNPDTYVEIPVIMKEEDRITYELSIMEGTTPEGYKFKCYGWSESEWDGRLCSTGKASGRLHCSCSSPVYVAGFLIKDSMPSRLTVGRSEEPTNDNEESTTTENSNTGTGISFSHIGSKRVRYIIEGDFNTIVGPNIEEFEASITTQMAKKLNVSEKRIYNLTVTEGSVNVEFDVLDDHTRTSGVTAEQLYNKLEDIIKSGGLVIYGSNNQEIKVPAQALDGSGPKVEEKVDPTRLPIIIGSIIGGIVLVVMVFVCIAIYLKNKKRMDKVQPLQMSDSKQPTYSSIHFDQAMDGTMASLVKNRNPANRSLSSGGSYADEGIFIERRSTASSSKAPSGPNSAGGRRSYDSGNVDDREDVPKPFRYKSPTKEDLERSGPIPEHIDYDMRGLRLGHELPGKPDYLLRELPKWPDWTKSVDKF</sequence>
<evidence type="ECO:0000256" key="4">
    <source>
        <dbReference type="ARBA" id="ARBA00022989"/>
    </source>
</evidence>
<keyword evidence="3" id="KW-0677">Repeat</keyword>
<keyword evidence="5 7" id="KW-0472">Membrane</keyword>
<keyword evidence="4 7" id="KW-1133">Transmembrane helix</keyword>
<dbReference type="Pfam" id="PF02010">
    <property type="entry name" value="REJ"/>
    <property type="match status" value="1"/>
</dbReference>
<evidence type="ECO:0000313" key="9">
    <source>
        <dbReference type="EMBL" id="KAK3864942.1"/>
    </source>
</evidence>
<feature type="compositionally biased region" description="Basic and acidic residues" evidence="6">
    <location>
        <begin position="2844"/>
        <end position="2859"/>
    </location>
</feature>
<evidence type="ECO:0000256" key="1">
    <source>
        <dbReference type="ARBA" id="ARBA00004370"/>
    </source>
</evidence>
<dbReference type="InterPro" id="IPR002859">
    <property type="entry name" value="PKD/REJ-like"/>
</dbReference>
<feature type="region of interest" description="Disordered" evidence="6">
    <location>
        <begin position="2561"/>
        <end position="2588"/>
    </location>
</feature>
<evidence type="ECO:0000256" key="5">
    <source>
        <dbReference type="ARBA" id="ARBA00023136"/>
    </source>
</evidence>
<comment type="subcellular location">
    <subcellularLocation>
        <location evidence="1">Membrane</location>
    </subcellularLocation>
</comment>
<gene>
    <name evidence="9" type="ORF">Pcinc_029406</name>
</gene>
<dbReference type="Proteomes" id="UP001286313">
    <property type="component" value="Unassembled WGS sequence"/>
</dbReference>
<feature type="compositionally biased region" description="Basic and acidic residues" evidence="6">
    <location>
        <begin position="758"/>
        <end position="777"/>
    </location>
</feature>
<feature type="region of interest" description="Disordered" evidence="6">
    <location>
        <begin position="2804"/>
        <end position="2859"/>
    </location>
</feature>
<dbReference type="GO" id="GO:0005886">
    <property type="term" value="C:plasma membrane"/>
    <property type="evidence" value="ECO:0007669"/>
    <property type="project" value="TreeGrafter"/>
</dbReference>
<feature type="compositionally biased region" description="Polar residues" evidence="6">
    <location>
        <begin position="2805"/>
        <end position="2816"/>
    </location>
</feature>
<reference evidence="9" key="1">
    <citation type="submission" date="2023-10" db="EMBL/GenBank/DDBJ databases">
        <title>Genome assemblies of two species of porcelain crab, Petrolisthes cinctipes and Petrolisthes manimaculis (Anomura: Porcellanidae).</title>
        <authorList>
            <person name="Angst P."/>
        </authorList>
    </citation>
    <scope>NUCLEOTIDE SEQUENCE</scope>
    <source>
        <strain evidence="9">PB745_01</strain>
        <tissue evidence="9">Gill</tissue>
    </source>
</reference>
<protein>
    <recommendedName>
        <fullName evidence="8">PKD/REJ-like domain-containing protein</fullName>
    </recommendedName>
</protein>
<dbReference type="PANTHER" id="PTHR46730">
    <property type="entry name" value="POLYCYSTIN-1"/>
    <property type="match status" value="1"/>
</dbReference>
<evidence type="ECO:0000256" key="6">
    <source>
        <dbReference type="SAM" id="MobiDB-lite"/>
    </source>
</evidence>
<feature type="region of interest" description="Disordered" evidence="6">
    <location>
        <begin position="738"/>
        <end position="777"/>
    </location>
</feature>
<dbReference type="EMBL" id="JAWQEG010003691">
    <property type="protein sequence ID" value="KAK3864942.1"/>
    <property type="molecule type" value="Genomic_DNA"/>
</dbReference>
<dbReference type="GO" id="GO:0006816">
    <property type="term" value="P:calcium ion transport"/>
    <property type="evidence" value="ECO:0007669"/>
    <property type="project" value="TreeGrafter"/>
</dbReference>
<keyword evidence="2 7" id="KW-0812">Transmembrane</keyword>
<name>A0AAE1F0C9_PETCI</name>
<feature type="transmembrane region" description="Helical" evidence="7">
    <location>
        <begin position="2713"/>
        <end position="2738"/>
    </location>
</feature>
<dbReference type="GO" id="GO:0005261">
    <property type="term" value="F:monoatomic cation channel activity"/>
    <property type="evidence" value="ECO:0007669"/>
    <property type="project" value="TreeGrafter"/>
</dbReference>
<proteinExistence type="predicted"/>
<feature type="region of interest" description="Disordered" evidence="6">
    <location>
        <begin position="2295"/>
        <end position="2321"/>
    </location>
</feature>
<evidence type="ECO:0000313" key="10">
    <source>
        <dbReference type="Proteomes" id="UP001286313"/>
    </source>
</evidence>
<dbReference type="PANTHER" id="PTHR46730:SF1">
    <property type="entry name" value="PLAT DOMAIN-CONTAINING PROTEIN"/>
    <property type="match status" value="1"/>
</dbReference>
<keyword evidence="10" id="KW-1185">Reference proteome</keyword>
<evidence type="ECO:0000256" key="3">
    <source>
        <dbReference type="ARBA" id="ARBA00022737"/>
    </source>
</evidence>
<comment type="caution">
    <text evidence="9">The sequence shown here is derived from an EMBL/GenBank/DDBJ whole genome shotgun (WGS) entry which is preliminary data.</text>
</comment>
<evidence type="ECO:0000259" key="8">
    <source>
        <dbReference type="Pfam" id="PF02010"/>
    </source>
</evidence>
<evidence type="ECO:0000256" key="2">
    <source>
        <dbReference type="ARBA" id="ARBA00022692"/>
    </source>
</evidence>
<organism evidence="9 10">
    <name type="scientific">Petrolisthes cinctipes</name>
    <name type="common">Flat porcelain crab</name>
    <dbReference type="NCBI Taxonomy" id="88211"/>
    <lineage>
        <taxon>Eukaryota</taxon>
        <taxon>Metazoa</taxon>
        <taxon>Ecdysozoa</taxon>
        <taxon>Arthropoda</taxon>
        <taxon>Crustacea</taxon>
        <taxon>Multicrustacea</taxon>
        <taxon>Malacostraca</taxon>
        <taxon>Eumalacostraca</taxon>
        <taxon>Eucarida</taxon>
        <taxon>Decapoda</taxon>
        <taxon>Pleocyemata</taxon>
        <taxon>Anomura</taxon>
        <taxon>Galatheoidea</taxon>
        <taxon>Porcellanidae</taxon>
        <taxon>Petrolisthes</taxon>
    </lineage>
</organism>
<accession>A0AAE1F0C9</accession>